<dbReference type="STRING" id="1073325.SAMN05444483_101653"/>
<reference evidence="4" key="1">
    <citation type="submission" date="2016-11" db="EMBL/GenBank/DDBJ databases">
        <authorList>
            <person name="Varghese N."/>
            <person name="Submissions S."/>
        </authorList>
    </citation>
    <scope>NUCLEOTIDE SEQUENCE [LARGE SCALE GENOMIC DNA]</scope>
    <source>
        <strain evidence="4">DSM 24579</strain>
    </source>
</reference>
<dbReference type="AlphaFoldDB" id="A0A1M5CTW2"/>
<gene>
    <name evidence="3" type="ORF">SAMN05444483_101653</name>
</gene>
<dbReference type="InterPro" id="IPR011250">
    <property type="entry name" value="OMP/PagP_B-barrel"/>
</dbReference>
<evidence type="ECO:0000259" key="2">
    <source>
        <dbReference type="Pfam" id="PF13505"/>
    </source>
</evidence>
<dbReference type="OrthoDB" id="1163183at2"/>
<dbReference type="Proteomes" id="UP000183945">
    <property type="component" value="Unassembled WGS sequence"/>
</dbReference>
<protein>
    <submittedName>
        <fullName evidence="3">Outer membrane protein X</fullName>
    </submittedName>
</protein>
<keyword evidence="1" id="KW-0732">Signal</keyword>
<evidence type="ECO:0000256" key="1">
    <source>
        <dbReference type="ARBA" id="ARBA00022729"/>
    </source>
</evidence>
<evidence type="ECO:0000313" key="4">
    <source>
        <dbReference type="Proteomes" id="UP000183945"/>
    </source>
</evidence>
<accession>A0A1M5CTW2</accession>
<dbReference type="RefSeq" id="WP_072876597.1">
    <property type="nucleotide sequence ID" value="NZ_FQVT01000001.1"/>
</dbReference>
<dbReference type="SUPFAM" id="SSF56925">
    <property type="entry name" value="OMPA-like"/>
    <property type="match status" value="1"/>
</dbReference>
<dbReference type="Pfam" id="PF13505">
    <property type="entry name" value="OMP_b-brl"/>
    <property type="match status" value="1"/>
</dbReference>
<organism evidence="3 4">
    <name type="scientific">Salegentibacter echinorum</name>
    <dbReference type="NCBI Taxonomy" id="1073325"/>
    <lineage>
        <taxon>Bacteria</taxon>
        <taxon>Pseudomonadati</taxon>
        <taxon>Bacteroidota</taxon>
        <taxon>Flavobacteriia</taxon>
        <taxon>Flavobacteriales</taxon>
        <taxon>Flavobacteriaceae</taxon>
        <taxon>Salegentibacter</taxon>
    </lineage>
</organism>
<dbReference type="Gene3D" id="2.40.160.20">
    <property type="match status" value="1"/>
</dbReference>
<evidence type="ECO:0000313" key="3">
    <source>
        <dbReference type="EMBL" id="SHF57782.1"/>
    </source>
</evidence>
<name>A0A1M5CTW2_SALEC</name>
<sequence length="173" mass="19003">MKKQLFIFTLSIMSIGLFTKSAEAQEIDTRIGAMLAYGTEIENVGIGANAEFGVMDRLSISPSFIYYFPKSEGPIKVNWFEINGNANYYLLQDEGFQLYGLAGLNYTNVKVKYDGPTGDYGYNFSGSDGRFGLNLGAGANLNLEGNITPFAELKYVIIDDGQLVLAAGVRFRI</sequence>
<keyword evidence="4" id="KW-1185">Reference proteome</keyword>
<dbReference type="EMBL" id="FQVT01000001">
    <property type="protein sequence ID" value="SHF57782.1"/>
    <property type="molecule type" value="Genomic_DNA"/>
</dbReference>
<dbReference type="InterPro" id="IPR027385">
    <property type="entry name" value="Beta-barrel_OMP"/>
</dbReference>
<feature type="domain" description="Outer membrane protein beta-barrel" evidence="2">
    <location>
        <begin position="32"/>
        <end position="167"/>
    </location>
</feature>
<proteinExistence type="predicted"/>